<dbReference type="Gene3D" id="1.10.8.60">
    <property type="match status" value="1"/>
</dbReference>
<name>A0A9P9HDR3_FUSRE</name>
<dbReference type="PANTHER" id="PTHR43392">
    <property type="entry name" value="AAA-TYPE ATPASE FAMILY PROTEIN / ANKYRIN REPEAT FAMILY PROTEIN"/>
    <property type="match status" value="1"/>
</dbReference>
<dbReference type="GeneID" id="70228000"/>
<evidence type="ECO:0000313" key="5">
    <source>
        <dbReference type="Proteomes" id="UP000720189"/>
    </source>
</evidence>
<proteinExistence type="predicted"/>
<dbReference type="Pfam" id="PF17866">
    <property type="entry name" value="AAA_lid_6"/>
    <property type="match status" value="1"/>
</dbReference>
<keyword evidence="5" id="KW-1185">Reference proteome</keyword>
<dbReference type="GO" id="GO:0005524">
    <property type="term" value="F:ATP binding"/>
    <property type="evidence" value="ECO:0007669"/>
    <property type="project" value="InterPro"/>
</dbReference>
<gene>
    <name evidence="4" type="ORF">BKA55DRAFT_674138</name>
</gene>
<accession>A0A9P9HDR3</accession>
<dbReference type="InterPro" id="IPR041627">
    <property type="entry name" value="AAA_lid_6"/>
</dbReference>
<evidence type="ECO:0000259" key="2">
    <source>
        <dbReference type="Pfam" id="PF00004"/>
    </source>
</evidence>
<evidence type="ECO:0000256" key="1">
    <source>
        <dbReference type="SAM" id="MobiDB-lite"/>
    </source>
</evidence>
<dbReference type="Pfam" id="PF00004">
    <property type="entry name" value="AAA"/>
    <property type="match status" value="1"/>
</dbReference>
<reference evidence="4" key="1">
    <citation type="journal article" date="2021" name="Nat. Commun.">
        <title>Genetic determinants of endophytism in the Arabidopsis root mycobiome.</title>
        <authorList>
            <person name="Mesny F."/>
            <person name="Miyauchi S."/>
            <person name="Thiergart T."/>
            <person name="Pickel B."/>
            <person name="Atanasova L."/>
            <person name="Karlsson M."/>
            <person name="Huettel B."/>
            <person name="Barry K.W."/>
            <person name="Haridas S."/>
            <person name="Chen C."/>
            <person name="Bauer D."/>
            <person name="Andreopoulos W."/>
            <person name="Pangilinan J."/>
            <person name="LaButti K."/>
            <person name="Riley R."/>
            <person name="Lipzen A."/>
            <person name="Clum A."/>
            <person name="Drula E."/>
            <person name="Henrissat B."/>
            <person name="Kohler A."/>
            <person name="Grigoriev I.V."/>
            <person name="Martin F.M."/>
            <person name="Hacquard S."/>
        </authorList>
    </citation>
    <scope>NUCLEOTIDE SEQUENCE</scope>
    <source>
        <strain evidence="4">MPI-CAGE-AT-0023</strain>
    </source>
</reference>
<dbReference type="OrthoDB" id="2423195at2759"/>
<organism evidence="4 5">
    <name type="scientific">Fusarium redolens</name>
    <dbReference type="NCBI Taxonomy" id="48865"/>
    <lineage>
        <taxon>Eukaryota</taxon>
        <taxon>Fungi</taxon>
        <taxon>Dikarya</taxon>
        <taxon>Ascomycota</taxon>
        <taxon>Pezizomycotina</taxon>
        <taxon>Sordariomycetes</taxon>
        <taxon>Hypocreomycetidae</taxon>
        <taxon>Hypocreales</taxon>
        <taxon>Nectriaceae</taxon>
        <taxon>Fusarium</taxon>
        <taxon>Fusarium redolens species complex</taxon>
    </lineage>
</organism>
<dbReference type="Proteomes" id="UP000720189">
    <property type="component" value="Unassembled WGS sequence"/>
</dbReference>
<feature type="compositionally biased region" description="Polar residues" evidence="1">
    <location>
        <begin position="22"/>
        <end position="41"/>
    </location>
</feature>
<dbReference type="GO" id="GO:0016887">
    <property type="term" value="F:ATP hydrolysis activity"/>
    <property type="evidence" value="ECO:0007669"/>
    <property type="project" value="InterPro"/>
</dbReference>
<comment type="caution">
    <text evidence="4">The sequence shown here is derived from an EMBL/GenBank/DDBJ whole genome shotgun (WGS) entry which is preliminary data.</text>
</comment>
<dbReference type="SUPFAM" id="SSF52540">
    <property type="entry name" value="P-loop containing nucleoside triphosphate hydrolases"/>
    <property type="match status" value="2"/>
</dbReference>
<dbReference type="EMBL" id="JAGMUX010000006">
    <property type="protein sequence ID" value="KAH7255212.1"/>
    <property type="molecule type" value="Genomic_DNA"/>
</dbReference>
<dbReference type="CDD" id="cd00009">
    <property type="entry name" value="AAA"/>
    <property type="match status" value="1"/>
</dbReference>
<evidence type="ECO:0000259" key="3">
    <source>
        <dbReference type="Pfam" id="PF17866"/>
    </source>
</evidence>
<feature type="region of interest" description="Disordered" evidence="1">
    <location>
        <begin position="1"/>
        <end position="67"/>
    </location>
</feature>
<dbReference type="Gene3D" id="3.40.50.300">
    <property type="entry name" value="P-loop containing nucleotide triphosphate hydrolases"/>
    <property type="match status" value="2"/>
</dbReference>
<keyword evidence="4" id="KW-0378">Hydrolase</keyword>
<dbReference type="InterPro" id="IPR027417">
    <property type="entry name" value="P-loop_NTPase"/>
</dbReference>
<dbReference type="PANTHER" id="PTHR43392:SF2">
    <property type="entry name" value="AAA-TYPE ATPASE FAMILY PROTEIN _ ANKYRIN REPEAT FAMILY PROTEIN"/>
    <property type="match status" value="1"/>
</dbReference>
<dbReference type="InterPro" id="IPR003959">
    <property type="entry name" value="ATPase_AAA_core"/>
</dbReference>
<dbReference type="InterPro" id="IPR050773">
    <property type="entry name" value="CbxX/CfxQ_RuBisCO_ESX"/>
</dbReference>
<protein>
    <submittedName>
        <fullName evidence="4">P-loop containing nucleoside triphosphate hydrolase protein</fullName>
    </submittedName>
</protein>
<dbReference type="AlphaFoldDB" id="A0A9P9HDR3"/>
<feature type="domain" description="CbbX AAA lid" evidence="3">
    <location>
        <begin position="628"/>
        <end position="666"/>
    </location>
</feature>
<feature type="domain" description="ATPase AAA-type core" evidence="2">
    <location>
        <begin position="469"/>
        <end position="582"/>
    </location>
</feature>
<feature type="region of interest" description="Disordered" evidence="1">
    <location>
        <begin position="101"/>
        <end position="126"/>
    </location>
</feature>
<evidence type="ECO:0000313" key="4">
    <source>
        <dbReference type="EMBL" id="KAH7255212.1"/>
    </source>
</evidence>
<dbReference type="RefSeq" id="XP_046050781.1">
    <property type="nucleotide sequence ID" value="XM_046198046.1"/>
</dbReference>
<sequence length="714" mass="79640">MPSSDLDNPNEPEGRNPVASGDNPSDIGTNGTQQTPNSPDTTEGEPAPPSTNLFPSEQAPCKHETGDLTATLPCPNQSGITFIDSSLFGPCEPINREVNQNEQAEDGNGSDSEDSDSAGAVNTKEEKELTWTEILIEADDDFESVIDKSPSQLEWLRQKQHENQKNEYLDCILSMVGHEHVKAHFLAVKDKVDIGKRCGKSLDDWSYDLVLHGNDGTGKRRIAQLYAEFLYSIRVVRERKFAIEDGWESDEVTTDVTVVFFAQADCIYQPQEIADILDPSKGPGSSTVRILSYRELSMRSLEILATSSESHRRFSNLLKLENYNERQIYELLRRLCKDKPEFGDSSNDLLNTLSRKITRRGLAEGKDFNNAYAVVDELEKVCKRWQQRKNDAWLSWAKISFSSKGGEFGPDHFKQNSIILEDILGSKPWTFRSDSLAWNELQNLVGLQDVKERIENIIDLPQSMFPWSPGVGKTTVSALYSEILKELGLLSKGHITTIRASDLIGKYVGHSEAKVTKALEHAQGGVLVIDDAHLLYQETSNGENHSDSFRQGVIDTLVANVSGSPGEDRCVILCGYTDKMERMFLKSNPGLARRFPLETALRFASYSNDELNQILKQKMDADSIVASEEAHKVARNMLSRMRTRPNFGNGGDVETLLCEAKLRQAYQGSNPGLRSRFPSTRLPTVAARGLPAAPFKTAVQTKHQCLKLHHGSMR</sequence>